<dbReference type="EMBL" id="PYMJ01000033">
    <property type="protein sequence ID" value="PSU45274.1"/>
    <property type="molecule type" value="Genomic_DNA"/>
</dbReference>
<comment type="caution">
    <text evidence="2">The sequence shown here is derived from an EMBL/GenBank/DDBJ whole genome shotgun (WGS) entry which is preliminary data.</text>
</comment>
<gene>
    <name evidence="2" type="ORF">C9J12_23505</name>
</gene>
<dbReference type="AlphaFoldDB" id="A0A2T3J8Z1"/>
<reference evidence="2 3" key="1">
    <citation type="submission" date="2018-01" db="EMBL/GenBank/DDBJ databases">
        <title>Whole genome sequencing of Histamine producing bacteria.</title>
        <authorList>
            <person name="Butler K."/>
        </authorList>
    </citation>
    <scope>NUCLEOTIDE SEQUENCE [LARGE SCALE GENOMIC DNA]</scope>
    <source>
        <strain evidence="2 3">JCM 12947</strain>
    </source>
</reference>
<accession>A0A2T3J8Z1</accession>
<evidence type="ECO:0000313" key="2">
    <source>
        <dbReference type="EMBL" id="PSU45274.1"/>
    </source>
</evidence>
<dbReference type="Proteomes" id="UP000240987">
    <property type="component" value="Unassembled WGS sequence"/>
</dbReference>
<feature type="domain" description="Putative Flp pilus-assembly TadG-like N-terminal" evidence="1">
    <location>
        <begin position="16"/>
        <end position="62"/>
    </location>
</feature>
<keyword evidence="3" id="KW-1185">Reference proteome</keyword>
<dbReference type="Pfam" id="PF13400">
    <property type="entry name" value="Tad"/>
    <property type="match status" value="1"/>
</dbReference>
<dbReference type="OrthoDB" id="6350731at2"/>
<sequence length="436" mass="46376">MVIKRIIASPYRAQKGVVAIFATLAMVVLIGAGALALDVGNLILSKGKLQNLVDSAALSAAKAIDLGGDHATAILAGNEAINNNLALDGFGSMTIDDTDIHYEFSESLPFDSATITTSSPYVRVRIEDVDVADYLVAIFNIDMSARSSAVAGPSSSITTTCNVVPLSICEGDESDTTLSGYDEGSLHVLKASSSKDSAIGSGNFMPMALKDADGNAVPGANSYGEALAGSFDACLTVVEDEIITSEPGNMVGPTRGIDTRFGVYEGTFKNDENIYPADKDTYYDKNNLVEVQTVEVDDGNGNTTEEYQTTLSHDDIYSFDDYNNNQDFESCLSDPTCQSEGYFRRVLSVPILKCDEIDKSGGRIDIPLKGLGCFFLVQPLSETAHVDEKGGGGNSSWIVGEFIKDCRVNTGNPGITPSQNGPYKIVLFNDPDSEDS</sequence>
<proteinExistence type="predicted"/>
<evidence type="ECO:0000313" key="3">
    <source>
        <dbReference type="Proteomes" id="UP000240987"/>
    </source>
</evidence>
<name>A0A2T3J8Z1_9GAMM</name>
<protein>
    <recommendedName>
        <fullName evidence="1">Putative Flp pilus-assembly TadG-like N-terminal domain-containing protein</fullName>
    </recommendedName>
</protein>
<organism evidence="2 3">
    <name type="scientific">Photobacterium frigidiphilum</name>
    <dbReference type="NCBI Taxonomy" id="264736"/>
    <lineage>
        <taxon>Bacteria</taxon>
        <taxon>Pseudomonadati</taxon>
        <taxon>Pseudomonadota</taxon>
        <taxon>Gammaproteobacteria</taxon>
        <taxon>Vibrionales</taxon>
        <taxon>Vibrionaceae</taxon>
        <taxon>Photobacterium</taxon>
    </lineage>
</organism>
<dbReference type="RefSeq" id="WP_107244925.1">
    <property type="nucleotide sequence ID" value="NZ_PYMJ01000033.1"/>
</dbReference>
<dbReference type="InterPro" id="IPR028087">
    <property type="entry name" value="Tad_N"/>
</dbReference>
<evidence type="ECO:0000259" key="1">
    <source>
        <dbReference type="Pfam" id="PF13400"/>
    </source>
</evidence>